<dbReference type="AlphaFoldDB" id="A0A9P0ZUM9"/>
<gene>
    <name evidence="1" type="ORF">CEURO_LOCUS20883</name>
</gene>
<dbReference type="EMBL" id="CAMAPE010000068">
    <property type="protein sequence ID" value="CAH9115669.1"/>
    <property type="molecule type" value="Genomic_DNA"/>
</dbReference>
<dbReference type="Proteomes" id="UP001152484">
    <property type="component" value="Unassembled WGS sequence"/>
</dbReference>
<proteinExistence type="predicted"/>
<protein>
    <submittedName>
        <fullName evidence="1">Uncharacterized protein</fullName>
    </submittedName>
</protein>
<evidence type="ECO:0000313" key="1">
    <source>
        <dbReference type="EMBL" id="CAH9115669.1"/>
    </source>
</evidence>
<reference evidence="1" key="1">
    <citation type="submission" date="2022-07" db="EMBL/GenBank/DDBJ databases">
        <authorList>
            <person name="Macas J."/>
            <person name="Novak P."/>
            <person name="Neumann P."/>
        </authorList>
    </citation>
    <scope>NUCLEOTIDE SEQUENCE</scope>
</reference>
<organism evidence="1 2">
    <name type="scientific">Cuscuta europaea</name>
    <name type="common">European dodder</name>
    <dbReference type="NCBI Taxonomy" id="41803"/>
    <lineage>
        <taxon>Eukaryota</taxon>
        <taxon>Viridiplantae</taxon>
        <taxon>Streptophyta</taxon>
        <taxon>Embryophyta</taxon>
        <taxon>Tracheophyta</taxon>
        <taxon>Spermatophyta</taxon>
        <taxon>Magnoliopsida</taxon>
        <taxon>eudicotyledons</taxon>
        <taxon>Gunneridae</taxon>
        <taxon>Pentapetalae</taxon>
        <taxon>asterids</taxon>
        <taxon>lamiids</taxon>
        <taxon>Solanales</taxon>
        <taxon>Convolvulaceae</taxon>
        <taxon>Cuscuteae</taxon>
        <taxon>Cuscuta</taxon>
        <taxon>Cuscuta subgen. Cuscuta</taxon>
    </lineage>
</organism>
<sequence>MFFGVRASVVGLDVVPSVFLGDWGREHPLCEGSLCPDLYDGVTASFGLLPLQSANLVQEGVVAGIPGGVGCGLTSQLSCFHLGHSPLQLGDDFDAGILCGHSGSLLSLDTGRMGLVDLMAPNDKVLILVRSENWREKVSN</sequence>
<evidence type="ECO:0000313" key="2">
    <source>
        <dbReference type="Proteomes" id="UP001152484"/>
    </source>
</evidence>
<name>A0A9P0ZUM9_CUSEU</name>
<accession>A0A9P0ZUM9</accession>
<comment type="caution">
    <text evidence="1">The sequence shown here is derived from an EMBL/GenBank/DDBJ whole genome shotgun (WGS) entry which is preliminary data.</text>
</comment>
<keyword evidence="2" id="KW-1185">Reference proteome</keyword>